<feature type="compositionally biased region" description="Pro residues" evidence="1">
    <location>
        <begin position="575"/>
        <end position="609"/>
    </location>
</feature>
<feature type="compositionally biased region" description="Polar residues" evidence="1">
    <location>
        <begin position="834"/>
        <end position="843"/>
    </location>
</feature>
<dbReference type="Proteomes" id="UP000053647">
    <property type="component" value="Unassembled WGS sequence"/>
</dbReference>
<feature type="compositionally biased region" description="Polar residues" evidence="1">
    <location>
        <begin position="551"/>
        <end position="560"/>
    </location>
</feature>
<feature type="compositionally biased region" description="Basic and acidic residues" evidence="1">
    <location>
        <begin position="651"/>
        <end position="669"/>
    </location>
</feature>
<feature type="compositionally biased region" description="Basic and acidic residues" evidence="1">
    <location>
        <begin position="791"/>
        <end position="833"/>
    </location>
</feature>
<keyword evidence="3" id="KW-1185">Reference proteome</keyword>
<feature type="compositionally biased region" description="Pro residues" evidence="1">
    <location>
        <begin position="396"/>
        <end position="416"/>
    </location>
</feature>
<reference evidence="2 3" key="1">
    <citation type="submission" date="2014-06" db="EMBL/GenBank/DDBJ databases">
        <authorList>
            <consortium name="DOE Joint Genome Institute"/>
            <person name="Kuo A."/>
            <person name="Kohler A."/>
            <person name="Nagy L.G."/>
            <person name="Floudas D."/>
            <person name="Copeland A."/>
            <person name="Barry K.W."/>
            <person name="Cichocki N."/>
            <person name="Veneault-Fourrey C."/>
            <person name="LaButti K."/>
            <person name="Lindquist E.A."/>
            <person name="Lipzen A."/>
            <person name="Lundell T."/>
            <person name="Morin E."/>
            <person name="Murat C."/>
            <person name="Sun H."/>
            <person name="Tunlid A."/>
            <person name="Henrissat B."/>
            <person name="Grigoriev I.V."/>
            <person name="Hibbett D.S."/>
            <person name="Martin F."/>
            <person name="Nordberg H.P."/>
            <person name="Cantor M.N."/>
            <person name="Hua S.X."/>
        </authorList>
    </citation>
    <scope>NUCLEOTIDE SEQUENCE [LARGE SCALE GENOMIC DNA]</scope>
    <source>
        <strain evidence="2 3">ATCC 200175</strain>
    </source>
</reference>
<feature type="compositionally biased region" description="Basic and acidic residues" evidence="1">
    <location>
        <begin position="628"/>
        <end position="642"/>
    </location>
</feature>
<reference evidence="3" key="2">
    <citation type="submission" date="2015-01" db="EMBL/GenBank/DDBJ databases">
        <title>Evolutionary Origins and Diversification of the Mycorrhizal Mutualists.</title>
        <authorList>
            <consortium name="DOE Joint Genome Institute"/>
            <consortium name="Mycorrhizal Genomics Consortium"/>
            <person name="Kohler A."/>
            <person name="Kuo A."/>
            <person name="Nagy L.G."/>
            <person name="Floudas D."/>
            <person name="Copeland A."/>
            <person name="Barry K.W."/>
            <person name="Cichocki N."/>
            <person name="Veneault-Fourrey C."/>
            <person name="LaButti K."/>
            <person name="Lindquist E.A."/>
            <person name="Lipzen A."/>
            <person name="Lundell T."/>
            <person name="Morin E."/>
            <person name="Murat C."/>
            <person name="Riley R."/>
            <person name="Ohm R."/>
            <person name="Sun H."/>
            <person name="Tunlid A."/>
            <person name="Henrissat B."/>
            <person name="Grigoriev I.V."/>
            <person name="Hibbett D.S."/>
            <person name="Martin F."/>
        </authorList>
    </citation>
    <scope>NUCLEOTIDE SEQUENCE [LARGE SCALE GENOMIC DNA]</scope>
    <source>
        <strain evidence="3">ATCC 200175</strain>
    </source>
</reference>
<feature type="compositionally biased region" description="Basic and acidic residues" evidence="1">
    <location>
        <begin position="129"/>
        <end position="145"/>
    </location>
</feature>
<dbReference type="OrthoDB" id="97058at2759"/>
<evidence type="ECO:0000313" key="2">
    <source>
        <dbReference type="EMBL" id="KIJ14747.1"/>
    </source>
</evidence>
<feature type="compositionally biased region" description="Basic and acidic residues" evidence="1">
    <location>
        <begin position="704"/>
        <end position="723"/>
    </location>
</feature>
<feature type="compositionally biased region" description="Basic and acidic residues" evidence="1">
    <location>
        <begin position="485"/>
        <end position="496"/>
    </location>
</feature>
<dbReference type="EMBL" id="KN819341">
    <property type="protein sequence ID" value="KIJ14747.1"/>
    <property type="molecule type" value="Genomic_DNA"/>
</dbReference>
<feature type="compositionally biased region" description="Basic and acidic residues" evidence="1">
    <location>
        <begin position="610"/>
        <end position="620"/>
    </location>
</feature>
<evidence type="ECO:0000256" key="1">
    <source>
        <dbReference type="SAM" id="MobiDB-lite"/>
    </source>
</evidence>
<dbReference type="AlphaFoldDB" id="A0A0C9U5Q0"/>
<organism evidence="2 3">
    <name type="scientific">Paxillus involutus ATCC 200175</name>
    <dbReference type="NCBI Taxonomy" id="664439"/>
    <lineage>
        <taxon>Eukaryota</taxon>
        <taxon>Fungi</taxon>
        <taxon>Dikarya</taxon>
        <taxon>Basidiomycota</taxon>
        <taxon>Agaricomycotina</taxon>
        <taxon>Agaricomycetes</taxon>
        <taxon>Agaricomycetidae</taxon>
        <taxon>Boletales</taxon>
        <taxon>Paxilineae</taxon>
        <taxon>Paxillaceae</taxon>
        <taxon>Paxillus</taxon>
    </lineage>
</organism>
<gene>
    <name evidence="2" type="ORF">PAXINDRAFT_12575</name>
</gene>
<feature type="region of interest" description="Disordered" evidence="1">
    <location>
        <begin position="279"/>
        <end position="669"/>
    </location>
</feature>
<name>A0A0C9U5Q0_PAXIN</name>
<sequence>MADIPVLRTDGRNWTEYCEKLLRVAAQQNLDRLYDGTETLQGDTEDWQQRNAIAKVLIVNTIPDSIFLRILQFESAYEFFKALKNLFEQDIATLELLRELRNNRTKREAAYSPQTANDRVRTRNVGDASRCDDDVSNRSVRRNDHVPNGNTRRPERKREPKRQGRVEKRPGVGEEGRESRGRDDEKAAAATGPGKGATDHTADGVSLVKPTSSLPRAQVDSPLHHHNSQSPPQSHITPILLFEQTAPTSRRPTHQRTQQELEEAARRYLTCRTREDVEWSWGRVKSRSREGREAVDEDGEDVHVHHAHVEPQQPQTTRQTAVDDEAADTTDPHANSAGPAVPVGTTNEPSNGIDEGEKGGEEDEKGEWASGIETPSSNDDGGDEDVRHAYVVPTSTLPPPYHALPPPPDESRPPPSMSLEGEMSGKQSSDHADEAATHHEHPRHESTTTPPIRTPRDEKSSGEGRGTAMSHREAVGGDDEVEGSNDGREMSYRVEETPNEVDGSDDAASTSYGVNDERSRRGGARDQATGDQEGREVEETRTNEGEECRTSVQARLTTNVDGHGQYMPNEGNSPQEPPPPFPHHPEPPPVPTPTPPAPAPTPPTSPPYPERPHVDVDHAKSNKMLARRRADAVHDPGGETKKPPSVQLEGESGRRSSLHIETDDVETDDLKTCKTAAQRMCADALHDPGGQTDAPGSQPPSVRLEGEKDKASSLYVEADHVEADNDDVGTVDHGHDTQQSPRRPVGTPDGDKRRPNGPTEPPDEKEGDRGVDGESSRVGGVEGVETQTSRQVDEPGGKGDEGDDKESRSREVEGKEGDQSEDDGCQRDGRTNDTGDATSSASCDSLRVETGALADDEAGQQCNGKPRALTNSPEPSTPPTPLPYATKRPTHIANPPRRRGRLKTLSTNISRARAYGVRTTSNGRVDDHPGQSDATETVQGYWGSVPEPPPSRTKGTKAHTSTPHTVDITHTRELPYRVITPA</sequence>
<dbReference type="HOGENOM" id="CLU_007654_2_0_1"/>
<evidence type="ECO:0000313" key="3">
    <source>
        <dbReference type="Proteomes" id="UP000053647"/>
    </source>
</evidence>
<feature type="compositionally biased region" description="Low complexity" evidence="1">
    <location>
        <begin position="776"/>
        <end position="785"/>
    </location>
</feature>
<proteinExistence type="predicted"/>
<feature type="compositionally biased region" description="Basic and acidic residues" evidence="1">
    <location>
        <begin position="762"/>
        <end position="775"/>
    </location>
</feature>
<feature type="compositionally biased region" description="Basic and acidic residues" evidence="1">
    <location>
        <begin position="428"/>
        <end position="446"/>
    </location>
</feature>
<feature type="region of interest" description="Disordered" evidence="1">
    <location>
        <begin position="682"/>
        <end position="967"/>
    </location>
</feature>
<feature type="region of interest" description="Disordered" evidence="1">
    <location>
        <begin position="215"/>
        <end position="234"/>
    </location>
</feature>
<feature type="compositionally biased region" description="Basic and acidic residues" evidence="1">
    <location>
        <begin position="532"/>
        <end position="549"/>
    </location>
</feature>
<protein>
    <submittedName>
        <fullName evidence="2">Uncharacterized protein</fullName>
    </submittedName>
</protein>
<accession>A0A0C9U5Q0</accession>
<feature type="compositionally biased region" description="Basic and acidic residues" evidence="1">
    <location>
        <begin position="152"/>
        <end position="187"/>
    </location>
</feature>
<feature type="compositionally biased region" description="Basic and acidic residues" evidence="1">
    <location>
        <begin position="515"/>
        <end position="524"/>
    </location>
</feature>
<feature type="region of interest" description="Disordered" evidence="1">
    <location>
        <begin position="107"/>
        <end position="208"/>
    </location>
</feature>